<sequence>MHPVASPQVPVDTKAKVSVACDACRAKKKKCDGVKPVCSACHSANKTCAYRSLTGPSTFVFKPVQTASFSEGKKRKNTKYEDGDKYRPEPTATYQLTRAAVVAPEVLPMPSVSSGVSLGFDDLATTSLPNRTDIGDEASHSSRMRIPFFRWFGPTGIAPGYKKYMTEIKFTSDPQELLPAPPVEQSASSYSQGSTMHPQPGKDDSEPKLFDPEDNLTPAHDILFPLLDTFFEYYGCHFPFHSRDAFIASVKEKKISSILLNSMCAMAARFSPLPIFGRQLAYLRGEPFAHKAKILLVPLLNLPSHEVVESILMIAWMEMATCHDAGLWMYTGMAVRMAEDLGMHKQGTLHTGDDHVDGQDQRLLYWAVNFLDHIICFATGRPLTTRREDIDVQPPSNLTVCHDGQHLPSPFPAMIRVIQVQGLVYEVIGKLSENSVDIPPETRRQLLAHGDDLMAYYTSLHPLLTFDVPNFRAHASAGQGGTFLLLHLWFNSIMISLHRPGLRFGRDNHRGDNLLCSDSRQVSLSAARTTSSCLVLAELVDIKSILANPFIDQAVQMAGLIFIAELRIPPTIALPQADMAQAAEKHYCQSNYQVCLRTLQALMTYWRGIGWILTAMEQRYQGVKDTDPGEFNVDPHSSVALSDRRMIQRLLRSSNTHSQKSRKQWPESTIGIAVAGTTTSSSSKRRVTILEAPETRQTQPSSSTEPPADSFNPVGMEDDLVWTSWLDDGVWDIDFDKPLENF</sequence>
<proteinExistence type="predicted"/>
<evidence type="ECO:0000313" key="1">
    <source>
        <dbReference type="EMBL" id="KAJ2979359.1"/>
    </source>
</evidence>
<dbReference type="EMBL" id="JANJQO010000290">
    <property type="protein sequence ID" value="KAJ2979359.1"/>
    <property type="molecule type" value="Genomic_DNA"/>
</dbReference>
<keyword evidence="2" id="KW-1185">Reference proteome</keyword>
<protein>
    <submittedName>
        <fullName evidence="1">Uncharacterized protein</fullName>
    </submittedName>
</protein>
<organism evidence="1 2">
    <name type="scientific">Zarea fungicola</name>
    <dbReference type="NCBI Taxonomy" id="93591"/>
    <lineage>
        <taxon>Eukaryota</taxon>
        <taxon>Fungi</taxon>
        <taxon>Dikarya</taxon>
        <taxon>Ascomycota</taxon>
        <taxon>Pezizomycotina</taxon>
        <taxon>Sordariomycetes</taxon>
        <taxon>Hypocreomycetidae</taxon>
        <taxon>Hypocreales</taxon>
        <taxon>Cordycipitaceae</taxon>
        <taxon>Zarea</taxon>
    </lineage>
</organism>
<name>A0ACC1NLR1_9HYPO</name>
<gene>
    <name evidence="1" type="ORF">NQ176_g3304</name>
</gene>
<comment type="caution">
    <text evidence="1">The sequence shown here is derived from an EMBL/GenBank/DDBJ whole genome shotgun (WGS) entry which is preliminary data.</text>
</comment>
<dbReference type="Proteomes" id="UP001143910">
    <property type="component" value="Unassembled WGS sequence"/>
</dbReference>
<evidence type="ECO:0000313" key="2">
    <source>
        <dbReference type="Proteomes" id="UP001143910"/>
    </source>
</evidence>
<accession>A0ACC1NLR1</accession>
<reference evidence="1" key="1">
    <citation type="submission" date="2022-08" db="EMBL/GenBank/DDBJ databases">
        <title>Genome Sequence of Lecanicillium fungicola.</title>
        <authorList>
            <person name="Buettner E."/>
        </authorList>
    </citation>
    <scope>NUCLEOTIDE SEQUENCE</scope>
    <source>
        <strain evidence="1">Babe33</strain>
    </source>
</reference>